<dbReference type="InterPro" id="IPR009018">
    <property type="entry name" value="Signal_recog_particle_SRP9/14"/>
</dbReference>
<dbReference type="GO" id="GO:0008312">
    <property type="term" value="F:7S RNA binding"/>
    <property type="evidence" value="ECO:0007669"/>
    <property type="project" value="UniProtKB-UniRule"/>
</dbReference>
<feature type="region of interest" description="Disordered" evidence="11">
    <location>
        <begin position="90"/>
        <end position="122"/>
    </location>
</feature>
<sequence length="138" mass="15005">MRSKQFPMELTRLFQSVGGRAASTPALKQCDGQTEPAPRKASVEGVEPSDNKCLSRATDGKKRISTGASSKDVNKLRVAYSNLLRAHMDWAEDQRQSKSKKSKAAGAKPLGHTPAFKNLPAAAESSTIPFPWKLLQQP</sequence>
<comment type="subcellular location">
    <subcellularLocation>
        <location evidence="1 10">Cytoplasm</location>
    </subcellularLocation>
</comment>
<evidence type="ECO:0000313" key="12">
    <source>
        <dbReference type="Ensembl" id="ENSMMMP00000017265.1"/>
    </source>
</evidence>
<protein>
    <recommendedName>
        <fullName evidence="3 10">Signal recognition particle 14 kDa protein</fullName>
        <shortName evidence="10">SRP14</shortName>
    </recommendedName>
</protein>
<proteinExistence type="inferred from homology"/>
<organism evidence="12 13">
    <name type="scientific">Marmota marmota marmota</name>
    <name type="common">Alpine marmot</name>
    <dbReference type="NCBI Taxonomy" id="9994"/>
    <lineage>
        <taxon>Eukaryota</taxon>
        <taxon>Metazoa</taxon>
        <taxon>Chordata</taxon>
        <taxon>Craniata</taxon>
        <taxon>Vertebrata</taxon>
        <taxon>Euteleostomi</taxon>
        <taxon>Mammalia</taxon>
        <taxon>Eutheria</taxon>
        <taxon>Euarchontoglires</taxon>
        <taxon>Glires</taxon>
        <taxon>Rodentia</taxon>
        <taxon>Sciuromorpha</taxon>
        <taxon>Sciuridae</taxon>
        <taxon>Xerinae</taxon>
        <taxon>Marmotini</taxon>
        <taxon>Marmota</taxon>
    </lineage>
</organism>
<evidence type="ECO:0000256" key="6">
    <source>
        <dbReference type="ARBA" id="ARBA00023135"/>
    </source>
</evidence>
<dbReference type="GO" id="GO:0006614">
    <property type="term" value="P:SRP-dependent cotranslational protein targeting to membrane"/>
    <property type="evidence" value="ECO:0007669"/>
    <property type="project" value="UniProtKB-UniRule"/>
</dbReference>
<evidence type="ECO:0000256" key="3">
    <source>
        <dbReference type="ARBA" id="ARBA00017926"/>
    </source>
</evidence>
<evidence type="ECO:0000256" key="4">
    <source>
        <dbReference type="ARBA" id="ARBA00022490"/>
    </source>
</evidence>
<evidence type="ECO:0000256" key="7">
    <source>
        <dbReference type="ARBA" id="ARBA00023274"/>
    </source>
</evidence>
<keyword evidence="13" id="KW-1185">Reference proteome</keyword>
<dbReference type="InterPro" id="IPR003210">
    <property type="entry name" value="Signal_recog_particle_SRP14"/>
</dbReference>
<evidence type="ECO:0000256" key="9">
    <source>
        <dbReference type="ARBA" id="ARBA00046890"/>
    </source>
</evidence>
<accession>A0A8C5ZMM4</accession>
<evidence type="ECO:0000256" key="1">
    <source>
        <dbReference type="ARBA" id="ARBA00004496"/>
    </source>
</evidence>
<evidence type="ECO:0000256" key="5">
    <source>
        <dbReference type="ARBA" id="ARBA00022884"/>
    </source>
</evidence>
<keyword evidence="4 10" id="KW-0963">Cytoplasm</keyword>
<evidence type="ECO:0000256" key="10">
    <source>
        <dbReference type="RuleBase" id="RU368100"/>
    </source>
</evidence>
<feature type="region of interest" description="Disordered" evidence="11">
    <location>
        <begin position="18"/>
        <end position="70"/>
    </location>
</feature>
<dbReference type="Proteomes" id="UP000694407">
    <property type="component" value="Unplaced"/>
</dbReference>
<dbReference type="PANTHER" id="PTHR12013">
    <property type="entry name" value="SIGNAL RECOGNITION PARTICLE 14 KD PROTEIN"/>
    <property type="match status" value="1"/>
</dbReference>
<evidence type="ECO:0000313" key="13">
    <source>
        <dbReference type="Proteomes" id="UP000694407"/>
    </source>
</evidence>
<dbReference type="AlphaFoldDB" id="A0A8C5ZMM4"/>
<evidence type="ECO:0000256" key="8">
    <source>
        <dbReference type="ARBA" id="ARBA00045462"/>
    </source>
</evidence>
<dbReference type="GO" id="GO:0030942">
    <property type="term" value="F:endoplasmic reticulum signal peptide binding"/>
    <property type="evidence" value="ECO:0007669"/>
    <property type="project" value="UniProtKB-UniRule"/>
</dbReference>
<comment type="subunit">
    <text evidence="9 10">Heterodimer with SRP9; binds RNA as heterodimer. Component of a signal recognition particle (SRP) complex that consists of a 7SL RNA molecule of 300 nucleotides and six protein subunits: SRP72, SRP68, SRP54, SRP19, SRP14 and SRP9.</text>
</comment>
<dbReference type="GO" id="GO:0005786">
    <property type="term" value="C:signal recognition particle, endoplasmic reticulum targeting"/>
    <property type="evidence" value="ECO:0007669"/>
    <property type="project" value="UniProtKB-UniRule"/>
</dbReference>
<evidence type="ECO:0000256" key="2">
    <source>
        <dbReference type="ARBA" id="ARBA00010349"/>
    </source>
</evidence>
<dbReference type="Pfam" id="PF02290">
    <property type="entry name" value="SRP14"/>
    <property type="match status" value="1"/>
</dbReference>
<comment type="similarity">
    <text evidence="2 10">Belongs to the SRP14 family.</text>
</comment>
<dbReference type="Ensembl" id="ENSMMMT00000019647.1">
    <property type="protein sequence ID" value="ENSMMMP00000017265.1"/>
    <property type="gene ID" value="ENSMMMG00000015335.1"/>
</dbReference>
<keyword evidence="7 10" id="KW-0687">Ribonucleoprotein</keyword>
<evidence type="ECO:0000256" key="11">
    <source>
        <dbReference type="SAM" id="MobiDB-lite"/>
    </source>
</evidence>
<keyword evidence="6 10" id="KW-0733">Signal recognition particle</keyword>
<reference evidence="12" key="1">
    <citation type="submission" date="2025-08" db="UniProtKB">
        <authorList>
            <consortium name="Ensembl"/>
        </authorList>
    </citation>
    <scope>IDENTIFICATION</scope>
</reference>
<name>A0A8C5ZMM4_MARMA</name>
<keyword evidence="5 10" id="KW-0694">RNA-binding</keyword>
<dbReference type="GeneTree" id="ENSGT00990000204851"/>
<dbReference type="SUPFAM" id="SSF54762">
    <property type="entry name" value="Signal recognition particle alu RNA binding heterodimer, SRP9/14"/>
    <property type="match status" value="1"/>
</dbReference>
<dbReference type="Gene3D" id="3.30.720.10">
    <property type="entry name" value="Signal recognition particle alu RNA binding heterodimer, srp9/1"/>
    <property type="match status" value="1"/>
</dbReference>
<reference evidence="12" key="2">
    <citation type="submission" date="2025-09" db="UniProtKB">
        <authorList>
            <consortium name="Ensembl"/>
        </authorList>
    </citation>
    <scope>IDENTIFICATION</scope>
</reference>
<comment type="function">
    <text evidence="8 10">Component of the signal recognition particle (SRP) complex, a ribonucleoprotein complex that mediates the cotranslational targeting of secretory and membrane proteins to the endoplasmic reticulum (ER). SRP9 together with SRP14 and the Alu portion of the SRP RNA, constitutes the elongation arrest domain of SRP. The complex of SRP9 and SRP14 is required for SRP RNA binding.</text>
</comment>